<keyword evidence="3 7" id="KW-0812">Transmembrane</keyword>
<dbReference type="InterPro" id="IPR018499">
    <property type="entry name" value="Tetraspanin/Peripherin"/>
</dbReference>
<comment type="similarity">
    <text evidence="2 7">Belongs to the tetraspanin (TM4SF) family.</text>
</comment>
<dbReference type="AlphaFoldDB" id="A0A8B8IXN8"/>
<dbReference type="PIRSF" id="PIRSF002419">
    <property type="entry name" value="Tetraspanin"/>
    <property type="match status" value="1"/>
</dbReference>
<feature type="transmembrane region" description="Helical" evidence="7">
    <location>
        <begin position="12"/>
        <end position="39"/>
    </location>
</feature>
<dbReference type="GO" id="GO:0005886">
    <property type="term" value="C:plasma membrane"/>
    <property type="evidence" value="ECO:0007669"/>
    <property type="project" value="TreeGrafter"/>
</dbReference>
<keyword evidence="5 7" id="KW-0472">Membrane</keyword>
<dbReference type="PRINTS" id="PR00259">
    <property type="entry name" value="TMFOUR"/>
</dbReference>
<dbReference type="Proteomes" id="UP001652626">
    <property type="component" value="Chromosome 8"/>
</dbReference>
<proteinExistence type="inferred from homology"/>
<dbReference type="InterPro" id="IPR008952">
    <property type="entry name" value="Tetraspanin_EC2_sf"/>
</dbReference>
<dbReference type="OMA" id="SCCHIDY"/>
<dbReference type="CDD" id="cd03127">
    <property type="entry name" value="tetraspanin_LEL"/>
    <property type="match status" value="1"/>
</dbReference>
<organism evidence="8 9">
    <name type="scientific">Vanessa tameamea</name>
    <name type="common">Kamehameha butterfly</name>
    <dbReference type="NCBI Taxonomy" id="334116"/>
    <lineage>
        <taxon>Eukaryota</taxon>
        <taxon>Metazoa</taxon>
        <taxon>Ecdysozoa</taxon>
        <taxon>Arthropoda</taxon>
        <taxon>Hexapoda</taxon>
        <taxon>Insecta</taxon>
        <taxon>Pterygota</taxon>
        <taxon>Neoptera</taxon>
        <taxon>Endopterygota</taxon>
        <taxon>Lepidoptera</taxon>
        <taxon>Glossata</taxon>
        <taxon>Ditrysia</taxon>
        <taxon>Papilionoidea</taxon>
        <taxon>Nymphalidae</taxon>
        <taxon>Nymphalinae</taxon>
        <taxon>Vanessa</taxon>
    </lineage>
</organism>
<evidence type="ECO:0000256" key="5">
    <source>
        <dbReference type="ARBA" id="ARBA00023136"/>
    </source>
</evidence>
<dbReference type="RefSeq" id="XP_026501427.1">
    <property type="nucleotide sequence ID" value="XM_026645642.2"/>
</dbReference>
<reference evidence="9" key="1">
    <citation type="submission" date="2025-08" db="UniProtKB">
        <authorList>
            <consortium name="RefSeq"/>
        </authorList>
    </citation>
    <scope>IDENTIFICATION</scope>
    <source>
        <tissue evidence="9">Whole body</tissue>
    </source>
</reference>
<feature type="transmembrane region" description="Helical" evidence="7">
    <location>
        <begin position="51"/>
        <end position="73"/>
    </location>
</feature>
<evidence type="ECO:0000256" key="7">
    <source>
        <dbReference type="RuleBase" id="RU361218"/>
    </source>
</evidence>
<evidence type="ECO:0000256" key="2">
    <source>
        <dbReference type="ARBA" id="ARBA00006840"/>
    </source>
</evidence>
<name>A0A8B8IXN8_VANTA</name>
<gene>
    <name evidence="9" type="primary">LOC113404682</name>
</gene>
<feature type="disulfide bond" evidence="6">
    <location>
        <begin position="146"/>
        <end position="163"/>
    </location>
</feature>
<evidence type="ECO:0000256" key="4">
    <source>
        <dbReference type="ARBA" id="ARBA00022989"/>
    </source>
</evidence>
<evidence type="ECO:0000313" key="8">
    <source>
        <dbReference type="Proteomes" id="UP001652626"/>
    </source>
</evidence>
<dbReference type="Gene3D" id="1.10.1450.10">
    <property type="entry name" value="Tetraspanin"/>
    <property type="match status" value="1"/>
</dbReference>
<dbReference type="OrthoDB" id="10033535at2759"/>
<feature type="transmembrane region" description="Helical" evidence="7">
    <location>
        <begin position="80"/>
        <end position="107"/>
    </location>
</feature>
<accession>A0A8B8IXN8</accession>
<evidence type="ECO:0000256" key="3">
    <source>
        <dbReference type="ARBA" id="ARBA00022692"/>
    </source>
</evidence>
<dbReference type="InterPro" id="IPR000301">
    <property type="entry name" value="Tetraspanin_animals"/>
</dbReference>
<dbReference type="GeneID" id="113404682"/>
<dbReference type="PANTHER" id="PTHR19282:SF456">
    <property type="entry name" value="CD63 MOLECULE"/>
    <property type="match status" value="1"/>
</dbReference>
<evidence type="ECO:0000256" key="6">
    <source>
        <dbReference type="PIRSR" id="PIRSR002419-1"/>
    </source>
</evidence>
<keyword evidence="6" id="KW-1015">Disulfide bond</keyword>
<keyword evidence="8" id="KW-1185">Reference proteome</keyword>
<dbReference type="PANTHER" id="PTHR19282">
    <property type="entry name" value="TETRASPANIN"/>
    <property type="match status" value="1"/>
</dbReference>
<evidence type="ECO:0000313" key="9">
    <source>
        <dbReference type="RefSeq" id="XP_026501427.1"/>
    </source>
</evidence>
<feature type="transmembrane region" description="Helical" evidence="7">
    <location>
        <begin position="198"/>
        <end position="224"/>
    </location>
</feature>
<sequence length="235" mass="25999">MQVPKFLKSVRYLLAAINGLFLLTGITLLIVGVVVLVAFNQYDTLMTNRFFTLSSFIIATAVIIFVVSLLGFYGAFSEQFYFIAGYVVLLLVILIFEITITVLGFALQNDAVNEIRSPMSQSLQLYESRRENAVVWDDLQMGFKCCGIAGRHDWNNNRIPISCCHIDYGTISPFECTAANAYTVGCANVLGEWLGYNAYAVGATGAFVTSLQVLITAGAAWLAYRSRFEEVELES</sequence>
<evidence type="ECO:0000256" key="1">
    <source>
        <dbReference type="ARBA" id="ARBA00004141"/>
    </source>
</evidence>
<dbReference type="SUPFAM" id="SSF48652">
    <property type="entry name" value="Tetraspanin"/>
    <property type="match status" value="1"/>
</dbReference>
<keyword evidence="4 7" id="KW-1133">Transmembrane helix</keyword>
<protein>
    <recommendedName>
        <fullName evidence="7">Tetraspanin</fullName>
    </recommendedName>
</protein>
<dbReference type="Pfam" id="PF00335">
    <property type="entry name" value="Tetraspanin"/>
    <property type="match status" value="1"/>
</dbReference>
<comment type="subcellular location">
    <subcellularLocation>
        <location evidence="1 7">Membrane</location>
        <topology evidence="1 7">Multi-pass membrane protein</topology>
    </subcellularLocation>
</comment>